<dbReference type="EMBL" id="NDYN01000001">
    <property type="protein sequence ID" value="OUT09015.1"/>
    <property type="molecule type" value="Genomic_DNA"/>
</dbReference>
<protein>
    <submittedName>
        <fullName evidence="3">tRNA 5-methoxyuridine(34)/uridine 5-oxyacetic acid(34) synthase CmoB</fullName>
    </submittedName>
</protein>
<keyword evidence="1" id="KW-0808">Transferase</keyword>
<gene>
    <name evidence="3" type="ORF">B9N65_01345</name>
</gene>
<dbReference type="Pfam" id="PF08003">
    <property type="entry name" value="Methyltransf_9"/>
    <property type="match status" value="1"/>
</dbReference>
<dbReference type="InterPro" id="IPR029063">
    <property type="entry name" value="SAM-dependent_MTases_sf"/>
</dbReference>
<dbReference type="HAMAP" id="MF_01590">
    <property type="entry name" value="tRNA_carboxymethyltr_CmoB"/>
    <property type="match status" value="1"/>
</dbReference>
<dbReference type="SUPFAM" id="SSF53335">
    <property type="entry name" value="S-adenosyl-L-methionine-dependent methyltransferases"/>
    <property type="match status" value="1"/>
</dbReference>
<name>A0A1Y5MTH7_9BACT</name>
<dbReference type="InterPro" id="IPR010017">
    <property type="entry name" value="CmoB"/>
</dbReference>
<organism evidence="3 4">
    <name type="scientific">Campylobacter concisus</name>
    <dbReference type="NCBI Taxonomy" id="199"/>
    <lineage>
        <taxon>Bacteria</taxon>
        <taxon>Pseudomonadati</taxon>
        <taxon>Campylobacterota</taxon>
        <taxon>Epsilonproteobacteria</taxon>
        <taxon>Campylobacterales</taxon>
        <taxon>Campylobacteraceae</taxon>
        <taxon>Campylobacter</taxon>
    </lineage>
</organism>
<evidence type="ECO:0000256" key="2">
    <source>
        <dbReference type="ARBA" id="ARBA00022694"/>
    </source>
</evidence>
<proteinExistence type="inferred from homology"/>
<evidence type="ECO:0000256" key="1">
    <source>
        <dbReference type="ARBA" id="ARBA00022679"/>
    </source>
</evidence>
<keyword evidence="2" id="KW-0819">tRNA processing</keyword>
<evidence type="ECO:0000313" key="3">
    <source>
        <dbReference type="EMBL" id="OUT09015.1"/>
    </source>
</evidence>
<dbReference type="CDD" id="cd02440">
    <property type="entry name" value="AdoMet_MTases"/>
    <property type="match status" value="1"/>
</dbReference>
<dbReference type="NCBIfam" id="NF011650">
    <property type="entry name" value="PRK15068.1"/>
    <property type="match status" value="1"/>
</dbReference>
<dbReference type="InterPro" id="IPR027555">
    <property type="entry name" value="Mo5U34_MeTrfas-like"/>
</dbReference>
<dbReference type="GO" id="GO:0016765">
    <property type="term" value="F:transferase activity, transferring alkyl or aryl (other than methyl) groups"/>
    <property type="evidence" value="ECO:0007669"/>
    <property type="project" value="InterPro"/>
</dbReference>
<sequence>MTRLAPTKKSVRTTSSTGNSVDLSKFNEQQKQFLNRIENLANFDCEFSLSESVNVKFKELSAASKDEIYNLALSLKPWRKGPFLLDDIYIDSEWQSFIKFNILAPHLNLAGKCVADVGCNNGYYMFKMLGYGPKSITGFDPSVHTFLQFKFLNKFIRSNINYELLGVESLPEYAAKFDTIFCLGVIYHRSDPIKMLKELKTALNPGGELFLDTMYIDMDGDFALTPKDRYSKIPNIYFVPTLSALCNWCERAKFKDFTLLETKATDLNEQRKTQWIDGESLSNFLDPDDNTKTIEGYPAPKRAYIRVKI</sequence>
<evidence type="ECO:0000313" key="4">
    <source>
        <dbReference type="Proteomes" id="UP000196317"/>
    </source>
</evidence>
<reference evidence="3 4" key="1">
    <citation type="submission" date="2017-04" db="EMBL/GenBank/DDBJ databases">
        <title>Complete genome of Campylobacter concisus ATCC 33237T and draft genomes for an additional eight well characterized C. concisus strains.</title>
        <authorList>
            <person name="Cornelius A.J."/>
            <person name="Miller W.G."/>
            <person name="Lastovica A.J."/>
            <person name="On S.L."/>
            <person name="French N.P."/>
            <person name="Vandenberg O."/>
            <person name="Biggs P.J."/>
        </authorList>
    </citation>
    <scope>NUCLEOTIDE SEQUENCE [LARGE SCALE GENOMIC DNA]</scope>
    <source>
        <strain evidence="3 4">CCUG 19995</strain>
    </source>
</reference>
<comment type="caution">
    <text evidence="3">The sequence shown here is derived from an EMBL/GenBank/DDBJ whole genome shotgun (WGS) entry which is preliminary data.</text>
</comment>
<dbReference type="AlphaFoldDB" id="A0A1Y5MTH7"/>
<accession>A0A1Y5MTH7</accession>
<dbReference type="Proteomes" id="UP000196317">
    <property type="component" value="Unassembled WGS sequence"/>
</dbReference>
<dbReference type="GO" id="GO:0002098">
    <property type="term" value="P:tRNA wobble uridine modification"/>
    <property type="evidence" value="ECO:0007669"/>
    <property type="project" value="InterPro"/>
</dbReference>
<dbReference type="NCBIfam" id="TIGR00452">
    <property type="entry name" value="tRNA 5-methoxyuridine(34)/uridine 5-oxyacetic acid(34) synthase CmoB"/>
    <property type="match status" value="1"/>
</dbReference>
<dbReference type="Gene3D" id="3.40.50.150">
    <property type="entry name" value="Vaccinia Virus protein VP39"/>
    <property type="match status" value="1"/>
</dbReference>